<evidence type="ECO:0000256" key="1">
    <source>
        <dbReference type="SAM" id="MobiDB-lite"/>
    </source>
</evidence>
<comment type="caution">
    <text evidence="3">The sequence shown here is derived from an EMBL/GenBank/DDBJ whole genome shotgun (WGS) entry which is preliminary data.</text>
</comment>
<feature type="region of interest" description="Disordered" evidence="1">
    <location>
        <begin position="1"/>
        <end position="25"/>
    </location>
</feature>
<protein>
    <submittedName>
        <fullName evidence="3">Uncharacterized protein</fullName>
    </submittedName>
</protein>
<evidence type="ECO:0000313" key="4">
    <source>
        <dbReference type="Proteomes" id="UP000177871"/>
    </source>
</evidence>
<feature type="compositionally biased region" description="Polar residues" evidence="1">
    <location>
        <begin position="1"/>
        <end position="12"/>
    </location>
</feature>
<gene>
    <name evidence="3" type="ORF">A2721_02190</name>
</gene>
<feature type="transmembrane region" description="Helical" evidence="2">
    <location>
        <begin position="450"/>
        <end position="471"/>
    </location>
</feature>
<proteinExistence type="predicted"/>
<dbReference type="AlphaFoldDB" id="A0A1F5ZZB7"/>
<feature type="transmembrane region" description="Helical" evidence="2">
    <location>
        <begin position="52"/>
        <end position="73"/>
    </location>
</feature>
<dbReference type="Proteomes" id="UP000177871">
    <property type="component" value="Unassembled WGS sequence"/>
</dbReference>
<sequence length="472" mass="48875">MDNNNQNQTASGAYTPKDQIPTQNPPKVVDIASINAVNAAPSGGNFFKKKPIIIGVLSVLVLALTLSAGVFFFRQQGRVTTPPKAEECKDFGFGQVSRSDGFTKSDTAYLRGDAYNNCSTPVKLYLFKFWCPDVLAGSDGAQGFCSQNQSVQEVTVPAGSGGQAGIYQLNLEQKVGNTGTCGSAQVDAMFTPDYNPNDGLPKHAGLAYLEPCVAGGLLCKQISVSPPATDPVAPRERRRLEATLEPADAKIAITWSVTSDGTKPGSLSSTNANPVLWTAPNTLTTSQKWTIKADVKTATGQSATCSVNLAYAVSPQTHRACQNNACATIQGAGTDSCTADSDCVAASHKECVDSACQSVAGAGEDTCSTDTDCAPTTHKECQNEACKTVSGPGQTTCSTDTDCQTVTTTHRECQNNACVAVTGAGSDQCTSDAACQPAATPPPIPESGNIAVTLGAIVLGLGALLTGAFLLF</sequence>
<name>A0A1F5ZZB7_9BACT</name>
<evidence type="ECO:0000256" key="2">
    <source>
        <dbReference type="SAM" id="Phobius"/>
    </source>
</evidence>
<organism evidence="3 4">
    <name type="scientific">Candidatus Gottesmanbacteria bacterium RIFCSPHIGHO2_01_FULL_47_48</name>
    <dbReference type="NCBI Taxonomy" id="1798381"/>
    <lineage>
        <taxon>Bacteria</taxon>
        <taxon>Candidatus Gottesmaniibacteriota</taxon>
    </lineage>
</organism>
<reference evidence="3 4" key="1">
    <citation type="journal article" date="2016" name="Nat. Commun.">
        <title>Thousands of microbial genomes shed light on interconnected biogeochemical processes in an aquifer system.</title>
        <authorList>
            <person name="Anantharaman K."/>
            <person name="Brown C.T."/>
            <person name="Hug L.A."/>
            <person name="Sharon I."/>
            <person name="Castelle C.J."/>
            <person name="Probst A.J."/>
            <person name="Thomas B.C."/>
            <person name="Singh A."/>
            <person name="Wilkins M.J."/>
            <person name="Karaoz U."/>
            <person name="Brodie E.L."/>
            <person name="Williams K.H."/>
            <person name="Hubbard S.S."/>
            <person name="Banfield J.F."/>
        </authorList>
    </citation>
    <scope>NUCLEOTIDE SEQUENCE [LARGE SCALE GENOMIC DNA]</scope>
</reference>
<keyword evidence="2" id="KW-1133">Transmembrane helix</keyword>
<keyword evidence="2" id="KW-0472">Membrane</keyword>
<dbReference type="EMBL" id="MFJK01000016">
    <property type="protein sequence ID" value="OGG17809.1"/>
    <property type="molecule type" value="Genomic_DNA"/>
</dbReference>
<accession>A0A1F5ZZB7</accession>
<evidence type="ECO:0000313" key="3">
    <source>
        <dbReference type="EMBL" id="OGG17809.1"/>
    </source>
</evidence>
<dbReference type="STRING" id="1798381.A2721_02190"/>
<keyword evidence="2" id="KW-0812">Transmembrane</keyword>